<dbReference type="GO" id="GO:0005524">
    <property type="term" value="F:ATP binding"/>
    <property type="evidence" value="ECO:0007669"/>
    <property type="project" value="UniProtKB-KW"/>
</dbReference>
<evidence type="ECO:0000256" key="5">
    <source>
        <dbReference type="ARBA" id="ARBA00022741"/>
    </source>
</evidence>
<gene>
    <name evidence="11" type="ORF">LPC04_04010</name>
</gene>
<keyword evidence="3" id="KW-0597">Phosphoprotein</keyword>
<evidence type="ECO:0000256" key="9">
    <source>
        <dbReference type="SAM" id="Phobius"/>
    </source>
</evidence>
<keyword evidence="12" id="KW-1185">Reference proteome</keyword>
<evidence type="ECO:0000256" key="7">
    <source>
        <dbReference type="ARBA" id="ARBA00022840"/>
    </source>
</evidence>
<dbReference type="InterPro" id="IPR011712">
    <property type="entry name" value="Sig_transdc_His_kin_sub3_dim/P"/>
</dbReference>
<dbReference type="PANTHER" id="PTHR24421:SF10">
    <property type="entry name" value="NITRATE_NITRITE SENSOR PROTEIN NARQ"/>
    <property type="match status" value="1"/>
</dbReference>
<dbReference type="GO" id="GO:0016020">
    <property type="term" value="C:membrane"/>
    <property type="evidence" value="ECO:0007669"/>
    <property type="project" value="InterPro"/>
</dbReference>
<keyword evidence="5" id="KW-0547">Nucleotide-binding</keyword>
<reference evidence="11" key="1">
    <citation type="submission" date="2021-11" db="EMBL/GenBank/DDBJ databases">
        <title>BS-T2-15 a new species belonging to the Comamonadaceae family isolated from the soil of a French oak forest.</title>
        <authorList>
            <person name="Mieszkin S."/>
            <person name="Alain K."/>
        </authorList>
    </citation>
    <scope>NUCLEOTIDE SEQUENCE</scope>
    <source>
        <strain evidence="11">BS-T2-15</strain>
    </source>
</reference>
<feature type="domain" description="Histidine kinase" evidence="10">
    <location>
        <begin position="257"/>
        <end position="450"/>
    </location>
</feature>
<dbReference type="Pfam" id="PF07730">
    <property type="entry name" value="HisKA_3"/>
    <property type="match status" value="1"/>
</dbReference>
<keyword evidence="7" id="KW-0067">ATP-binding</keyword>
<dbReference type="InterPro" id="IPR003594">
    <property type="entry name" value="HATPase_dom"/>
</dbReference>
<sequence length="479" mass="53203">MSFLRTLETARRSRFAAPVALLLGLAVLLTNEIGHERARSVIASREALLEARVEVSTLMREVIAAESGQRGYLLTGRPEYKEPYTRAAAQVQAQLARLAQIYSAWPDRSADVRKLDELTRQRMSELDTTVTMFDNKASEGWRDVVLTDIGRETMLAIEGQARNMARVETARIDESRELLTETLLFSRIGIAALVVLSLAALLLYARQARRFDDERVERAAQLRFERDRLEVEVERRTRDITQIAKHLQTAREDERSSLARELHDELGGLLTAAKLDVARMRSRLTGAPPEVLERMMHLVKTLDEGIALKRRIIEDLRPSSLNNLGLKAALEILCTEFAERSEIEVRTDIEELPLDDAGKLTVYRLVQEALTNAAKYASASTVDVSLSEHGGWAMIAVRDDGIGFDPAAARAAAHGLAGMRFRVQSSHGQLKIKSKHGHGTTITARLPLPDHVQDAVDSTRDVATLLGPSSFPRPPANVG</sequence>
<evidence type="ECO:0000256" key="6">
    <source>
        <dbReference type="ARBA" id="ARBA00022777"/>
    </source>
</evidence>
<comment type="catalytic activity">
    <reaction evidence="1">
        <text>ATP + protein L-histidine = ADP + protein N-phospho-L-histidine.</text>
        <dbReference type="EC" id="2.7.13.3"/>
    </reaction>
</comment>
<evidence type="ECO:0000256" key="1">
    <source>
        <dbReference type="ARBA" id="ARBA00000085"/>
    </source>
</evidence>
<comment type="caution">
    <text evidence="11">The sequence shown here is derived from an EMBL/GenBank/DDBJ whole genome shotgun (WGS) entry which is preliminary data.</text>
</comment>
<dbReference type="Proteomes" id="UP001139353">
    <property type="component" value="Unassembled WGS sequence"/>
</dbReference>
<evidence type="ECO:0000313" key="12">
    <source>
        <dbReference type="Proteomes" id="UP001139353"/>
    </source>
</evidence>
<protein>
    <recommendedName>
        <fullName evidence="2">histidine kinase</fullName>
        <ecNumber evidence="2">2.7.13.3</ecNumber>
    </recommendedName>
</protein>
<dbReference type="InterPro" id="IPR050482">
    <property type="entry name" value="Sensor_HK_TwoCompSys"/>
</dbReference>
<keyword evidence="6" id="KW-0418">Kinase</keyword>
<proteinExistence type="predicted"/>
<dbReference type="Gene3D" id="3.30.565.10">
    <property type="entry name" value="Histidine kinase-like ATPase, C-terminal domain"/>
    <property type="match status" value="1"/>
</dbReference>
<evidence type="ECO:0000313" key="11">
    <source>
        <dbReference type="EMBL" id="MCK9684868.1"/>
    </source>
</evidence>
<dbReference type="GO" id="GO:0046983">
    <property type="term" value="F:protein dimerization activity"/>
    <property type="evidence" value="ECO:0007669"/>
    <property type="project" value="InterPro"/>
</dbReference>
<keyword evidence="8" id="KW-0902">Two-component regulatory system</keyword>
<evidence type="ECO:0000256" key="3">
    <source>
        <dbReference type="ARBA" id="ARBA00022553"/>
    </source>
</evidence>
<dbReference type="Pfam" id="PF02518">
    <property type="entry name" value="HATPase_c"/>
    <property type="match status" value="1"/>
</dbReference>
<dbReference type="EC" id="2.7.13.3" evidence="2"/>
<accession>A0A9X1YHH1</accession>
<dbReference type="PANTHER" id="PTHR24421">
    <property type="entry name" value="NITRATE/NITRITE SENSOR PROTEIN NARX-RELATED"/>
    <property type="match status" value="1"/>
</dbReference>
<dbReference type="SMART" id="SM00387">
    <property type="entry name" value="HATPase_c"/>
    <property type="match status" value="1"/>
</dbReference>
<dbReference type="InterPro" id="IPR036890">
    <property type="entry name" value="HATPase_C_sf"/>
</dbReference>
<keyword evidence="4" id="KW-0808">Transferase</keyword>
<dbReference type="SUPFAM" id="SSF55874">
    <property type="entry name" value="ATPase domain of HSP90 chaperone/DNA topoisomerase II/histidine kinase"/>
    <property type="match status" value="1"/>
</dbReference>
<dbReference type="RefSeq" id="WP_275680890.1">
    <property type="nucleotide sequence ID" value="NZ_JAJLJH010000001.1"/>
</dbReference>
<keyword evidence="9" id="KW-0472">Membrane</keyword>
<dbReference type="EMBL" id="JAJLJH010000001">
    <property type="protein sequence ID" value="MCK9684868.1"/>
    <property type="molecule type" value="Genomic_DNA"/>
</dbReference>
<name>A0A9X1YHH1_9BURK</name>
<keyword evidence="9" id="KW-1133">Transmembrane helix</keyword>
<dbReference type="InterPro" id="IPR005467">
    <property type="entry name" value="His_kinase_dom"/>
</dbReference>
<organism evidence="11 12">
    <name type="scientific">Scleromatobacter humisilvae</name>
    <dbReference type="NCBI Taxonomy" id="2897159"/>
    <lineage>
        <taxon>Bacteria</taxon>
        <taxon>Pseudomonadati</taxon>
        <taxon>Pseudomonadota</taxon>
        <taxon>Betaproteobacteria</taxon>
        <taxon>Burkholderiales</taxon>
        <taxon>Sphaerotilaceae</taxon>
        <taxon>Scleromatobacter</taxon>
    </lineage>
</organism>
<feature type="transmembrane region" description="Helical" evidence="9">
    <location>
        <begin position="184"/>
        <end position="205"/>
    </location>
</feature>
<evidence type="ECO:0000256" key="2">
    <source>
        <dbReference type="ARBA" id="ARBA00012438"/>
    </source>
</evidence>
<keyword evidence="9" id="KW-0812">Transmembrane</keyword>
<dbReference type="CDD" id="cd19410">
    <property type="entry name" value="HK9-like_sensor"/>
    <property type="match status" value="1"/>
</dbReference>
<evidence type="ECO:0000256" key="4">
    <source>
        <dbReference type="ARBA" id="ARBA00022679"/>
    </source>
</evidence>
<dbReference type="Pfam" id="PF05227">
    <property type="entry name" value="CHASE3"/>
    <property type="match status" value="1"/>
</dbReference>
<dbReference type="PROSITE" id="PS50109">
    <property type="entry name" value="HIS_KIN"/>
    <property type="match status" value="1"/>
</dbReference>
<dbReference type="Gene3D" id="1.20.5.1930">
    <property type="match status" value="1"/>
</dbReference>
<dbReference type="InterPro" id="IPR007891">
    <property type="entry name" value="CHASE3"/>
</dbReference>
<evidence type="ECO:0000259" key="10">
    <source>
        <dbReference type="PROSITE" id="PS50109"/>
    </source>
</evidence>
<dbReference type="AlphaFoldDB" id="A0A9X1YHH1"/>
<dbReference type="CDD" id="cd16917">
    <property type="entry name" value="HATPase_UhpB-NarQ-NarX-like"/>
    <property type="match status" value="1"/>
</dbReference>
<evidence type="ECO:0000256" key="8">
    <source>
        <dbReference type="ARBA" id="ARBA00023012"/>
    </source>
</evidence>
<dbReference type="GO" id="GO:0000155">
    <property type="term" value="F:phosphorelay sensor kinase activity"/>
    <property type="evidence" value="ECO:0007669"/>
    <property type="project" value="InterPro"/>
</dbReference>